<dbReference type="GO" id="GO:0140359">
    <property type="term" value="F:ABC-type transporter activity"/>
    <property type="evidence" value="ECO:0007669"/>
    <property type="project" value="InterPro"/>
</dbReference>
<reference evidence="10 11" key="1">
    <citation type="submission" date="2015-08" db="EMBL/GenBank/DDBJ databases">
        <title>Genomic sequence of Lactobacillus heilongjiangensis DSM 28069, isolated from Chinese traditional pickle.</title>
        <authorList>
            <person name="Jiang X."/>
            <person name="Zheng B."/>
            <person name="Cheng H."/>
        </authorList>
    </citation>
    <scope>NUCLEOTIDE SEQUENCE [LARGE SCALE GENOMIC DNA]</scope>
    <source>
        <strain evidence="10 11">DSM 28069</strain>
    </source>
</reference>
<comment type="similarity">
    <text evidence="2">Belongs to the ABC-2 integral membrane protein family.</text>
</comment>
<evidence type="ECO:0000256" key="7">
    <source>
        <dbReference type="ARBA" id="ARBA00023136"/>
    </source>
</evidence>
<proteinExistence type="inferred from homology"/>
<dbReference type="InterPro" id="IPR051449">
    <property type="entry name" value="ABC-2_transporter_component"/>
</dbReference>
<organism evidence="10 11">
    <name type="scientific">Companilactobacillus heilongjiangensis</name>
    <dbReference type="NCBI Taxonomy" id="1074467"/>
    <lineage>
        <taxon>Bacteria</taxon>
        <taxon>Bacillati</taxon>
        <taxon>Bacillota</taxon>
        <taxon>Bacilli</taxon>
        <taxon>Lactobacillales</taxon>
        <taxon>Lactobacillaceae</taxon>
        <taxon>Companilactobacillus</taxon>
    </lineage>
</organism>
<dbReference type="OrthoDB" id="9776218at2"/>
<dbReference type="RefSeq" id="WP_041500534.1">
    <property type="nucleotide sequence ID" value="NZ_BJDV01000002.1"/>
</dbReference>
<dbReference type="GO" id="GO:0005886">
    <property type="term" value="C:plasma membrane"/>
    <property type="evidence" value="ECO:0007669"/>
    <property type="project" value="UniProtKB-SubCell"/>
</dbReference>
<feature type="transmembrane region" description="Helical" evidence="8">
    <location>
        <begin position="291"/>
        <end position="312"/>
    </location>
</feature>
<accession>A0A0K2LDH6</accession>
<feature type="domain" description="ABC transmembrane type-2" evidence="9">
    <location>
        <begin position="125"/>
        <end position="366"/>
    </location>
</feature>
<comment type="subcellular location">
    <subcellularLocation>
        <location evidence="1">Cell membrane</location>
        <topology evidence="1">Multi-pass membrane protein</topology>
    </subcellularLocation>
</comment>
<evidence type="ECO:0000313" key="10">
    <source>
        <dbReference type="EMBL" id="ALB29356.1"/>
    </source>
</evidence>
<feature type="transmembrane region" description="Helical" evidence="8">
    <location>
        <begin position="258"/>
        <end position="279"/>
    </location>
</feature>
<keyword evidence="11" id="KW-1185">Reference proteome</keyword>
<evidence type="ECO:0000256" key="4">
    <source>
        <dbReference type="ARBA" id="ARBA00022475"/>
    </source>
</evidence>
<dbReference type="STRING" id="1074467.JP39_08305"/>
<name>A0A0K2LDH6_9LACO</name>
<evidence type="ECO:0000256" key="5">
    <source>
        <dbReference type="ARBA" id="ARBA00022692"/>
    </source>
</evidence>
<keyword evidence="5 8" id="KW-0812">Transmembrane</keyword>
<dbReference type="Proteomes" id="UP000061546">
    <property type="component" value="Chromosome"/>
</dbReference>
<evidence type="ECO:0000256" key="6">
    <source>
        <dbReference type="ARBA" id="ARBA00022989"/>
    </source>
</evidence>
<sequence>MKRTWSIAKRVLKELFRDKRTLALMFVAPILILVLMKVVFTSNSTTNVNIATVNVQSSLVTQIKKVDHIKVYKYATQAKANKALKNQKVDGIVRYKNGNFYVKNANTDASKTTATKAALKASMVATNIEELKTTLKSLAANNPQAAAMMQSKNQKTPKIHNSYVYGDKDTSFFDKILPILMGFFVFFFVFLISGMALLKERTTGTLDRLLATPVRRSEIVFGYMISYGLLAIVQTLVIVLFTIYVLKVEVIGSMWNVVIVNVILAMVALAFGILMSTFAKSEFQMMQFIPIIVIPQVFFSGIIPLDTMAHWVQNISYILPLKYSGQATADVVMSGAKLSQIQAPIGALLVFLVVLTILNILGLKRYRKV</sequence>
<dbReference type="KEGG" id="lhi:JP39_08305"/>
<keyword evidence="3" id="KW-0813">Transport</keyword>
<dbReference type="AlphaFoldDB" id="A0A0K2LDH6"/>
<dbReference type="PANTHER" id="PTHR30294:SF38">
    <property type="entry name" value="TRANSPORT PERMEASE PROTEIN"/>
    <property type="match status" value="1"/>
</dbReference>
<dbReference type="InterPro" id="IPR047817">
    <property type="entry name" value="ABC2_TM_bact-type"/>
</dbReference>
<dbReference type="Pfam" id="PF12698">
    <property type="entry name" value="ABC2_membrane_3"/>
    <property type="match status" value="1"/>
</dbReference>
<evidence type="ECO:0000256" key="2">
    <source>
        <dbReference type="ARBA" id="ARBA00007783"/>
    </source>
</evidence>
<evidence type="ECO:0000256" key="1">
    <source>
        <dbReference type="ARBA" id="ARBA00004651"/>
    </source>
</evidence>
<feature type="transmembrane region" description="Helical" evidence="8">
    <location>
        <begin position="341"/>
        <end position="363"/>
    </location>
</feature>
<dbReference type="InterPro" id="IPR013525">
    <property type="entry name" value="ABC2_TM"/>
</dbReference>
<evidence type="ECO:0000313" key="11">
    <source>
        <dbReference type="Proteomes" id="UP000061546"/>
    </source>
</evidence>
<keyword evidence="7 8" id="KW-0472">Membrane</keyword>
<dbReference type="PROSITE" id="PS51012">
    <property type="entry name" value="ABC_TM2"/>
    <property type="match status" value="1"/>
</dbReference>
<evidence type="ECO:0000256" key="3">
    <source>
        <dbReference type="ARBA" id="ARBA00022448"/>
    </source>
</evidence>
<feature type="transmembrane region" description="Helical" evidence="8">
    <location>
        <begin position="21"/>
        <end position="40"/>
    </location>
</feature>
<keyword evidence="4" id="KW-1003">Cell membrane</keyword>
<protein>
    <submittedName>
        <fullName evidence="10">Antibiotic ABC transporter permease</fullName>
    </submittedName>
</protein>
<feature type="transmembrane region" description="Helical" evidence="8">
    <location>
        <begin position="219"/>
        <end position="246"/>
    </location>
</feature>
<dbReference type="EMBL" id="CP012559">
    <property type="protein sequence ID" value="ALB29356.1"/>
    <property type="molecule type" value="Genomic_DNA"/>
</dbReference>
<keyword evidence="6 8" id="KW-1133">Transmembrane helix</keyword>
<evidence type="ECO:0000259" key="9">
    <source>
        <dbReference type="PROSITE" id="PS51012"/>
    </source>
</evidence>
<gene>
    <name evidence="10" type="ORF">JP39_08305</name>
</gene>
<feature type="transmembrane region" description="Helical" evidence="8">
    <location>
        <begin position="176"/>
        <end position="198"/>
    </location>
</feature>
<dbReference type="PANTHER" id="PTHR30294">
    <property type="entry name" value="MEMBRANE COMPONENT OF ABC TRANSPORTER YHHJ-RELATED"/>
    <property type="match status" value="1"/>
</dbReference>
<evidence type="ECO:0000256" key="8">
    <source>
        <dbReference type="SAM" id="Phobius"/>
    </source>
</evidence>